<keyword evidence="1" id="KW-0812">Transmembrane</keyword>
<evidence type="ECO:0008006" key="5">
    <source>
        <dbReference type="Google" id="ProtNLM"/>
    </source>
</evidence>
<evidence type="ECO:0000256" key="1">
    <source>
        <dbReference type="SAM" id="Phobius"/>
    </source>
</evidence>
<name>A0ABR9B861_9RHOO</name>
<feature type="transmembrane region" description="Helical" evidence="1">
    <location>
        <begin position="216"/>
        <end position="237"/>
    </location>
</feature>
<accession>A0ABR9B861</accession>
<feature type="transmembrane region" description="Helical" evidence="1">
    <location>
        <begin position="165"/>
        <end position="188"/>
    </location>
</feature>
<dbReference type="Proteomes" id="UP000603602">
    <property type="component" value="Unassembled WGS sequence"/>
</dbReference>
<protein>
    <recommendedName>
        <fullName evidence="5">Transmembrane protein</fullName>
    </recommendedName>
</protein>
<keyword evidence="4" id="KW-1185">Reference proteome</keyword>
<keyword evidence="2" id="KW-0732">Signal</keyword>
<feature type="chain" id="PRO_5046855957" description="Transmembrane protein" evidence="2">
    <location>
        <begin position="29"/>
        <end position="260"/>
    </location>
</feature>
<proteinExistence type="predicted"/>
<dbReference type="RefSeq" id="WP_187716529.1">
    <property type="nucleotide sequence ID" value="NZ_JACTAH010000001.1"/>
</dbReference>
<feature type="signal peptide" evidence="2">
    <location>
        <begin position="1"/>
        <end position="28"/>
    </location>
</feature>
<sequence length="260" mass="28737">MERLLRIFVTTLTSFVSLFLSFSSFSAAYEQTLDSGNYHLERWEMPLVRLIVKDAKSHQNDNGIALIEVDLIEIIRKGEMQLGKGPIRAQWRTYREASPLTADSWGGGESVGEELFDSLMNVSLICFVGSASGNIILYADACFVDGPDNKEIAVKFSKRKPIGEYLYDYAWLCVLLFPLIGFILIFALPKIGMVVSASSFPAGVYILSEGKAYDAIIVYPALILAGIVTALGFARLLHQMVKEERKDKAVASQDEASSSD</sequence>
<dbReference type="EMBL" id="JACYTO010000001">
    <property type="protein sequence ID" value="MBD8501695.1"/>
    <property type="molecule type" value="Genomic_DNA"/>
</dbReference>
<evidence type="ECO:0000313" key="4">
    <source>
        <dbReference type="Proteomes" id="UP000603602"/>
    </source>
</evidence>
<keyword evidence="1" id="KW-1133">Transmembrane helix</keyword>
<reference evidence="4" key="1">
    <citation type="submission" date="2023-07" db="EMBL/GenBank/DDBJ databases">
        <title>Thauera sp. CAU 1555 isolated from sand of Yaerae Beach.</title>
        <authorList>
            <person name="Kim W."/>
        </authorList>
    </citation>
    <scope>NUCLEOTIDE SEQUENCE [LARGE SCALE GENOMIC DNA]</scope>
    <source>
        <strain evidence="4">CAU 1555</strain>
    </source>
</reference>
<comment type="caution">
    <text evidence="3">The sequence shown here is derived from an EMBL/GenBank/DDBJ whole genome shotgun (WGS) entry which is preliminary data.</text>
</comment>
<gene>
    <name evidence="3" type="ORF">IFO67_02265</name>
</gene>
<keyword evidence="1" id="KW-0472">Membrane</keyword>
<evidence type="ECO:0000256" key="2">
    <source>
        <dbReference type="SAM" id="SignalP"/>
    </source>
</evidence>
<organism evidence="3 4">
    <name type="scientific">Thauera sedimentorum</name>
    <dbReference type="NCBI Taxonomy" id="2767595"/>
    <lineage>
        <taxon>Bacteria</taxon>
        <taxon>Pseudomonadati</taxon>
        <taxon>Pseudomonadota</taxon>
        <taxon>Betaproteobacteria</taxon>
        <taxon>Rhodocyclales</taxon>
        <taxon>Zoogloeaceae</taxon>
        <taxon>Thauera</taxon>
    </lineage>
</organism>
<feature type="transmembrane region" description="Helical" evidence="1">
    <location>
        <begin position="122"/>
        <end position="144"/>
    </location>
</feature>
<evidence type="ECO:0000313" key="3">
    <source>
        <dbReference type="EMBL" id="MBD8501695.1"/>
    </source>
</evidence>